<evidence type="ECO:0000256" key="1">
    <source>
        <dbReference type="ARBA" id="ARBA00004651"/>
    </source>
</evidence>
<dbReference type="KEGG" id="ocy:OSSY52_14800"/>
<feature type="transmembrane region" description="Helical" evidence="7">
    <location>
        <begin position="139"/>
        <end position="168"/>
    </location>
</feature>
<evidence type="ECO:0000313" key="9">
    <source>
        <dbReference type="Proteomes" id="UP000516361"/>
    </source>
</evidence>
<evidence type="ECO:0000256" key="6">
    <source>
        <dbReference type="ARBA" id="ARBA00023136"/>
    </source>
</evidence>
<organism evidence="8 9">
    <name type="scientific">Tepiditoga spiralis</name>
    <dbReference type="NCBI Taxonomy" id="2108365"/>
    <lineage>
        <taxon>Bacteria</taxon>
        <taxon>Thermotogati</taxon>
        <taxon>Thermotogota</taxon>
        <taxon>Thermotogae</taxon>
        <taxon>Petrotogales</taxon>
        <taxon>Petrotogaceae</taxon>
        <taxon>Tepiditoga</taxon>
    </lineage>
</organism>
<keyword evidence="3" id="KW-1003">Cell membrane</keyword>
<evidence type="ECO:0000256" key="5">
    <source>
        <dbReference type="ARBA" id="ARBA00022989"/>
    </source>
</evidence>
<comment type="similarity">
    <text evidence="2">Belongs to the chromate ion transporter (CHR) (TC 2.A.51) family.</text>
</comment>
<feature type="transmembrane region" description="Helical" evidence="7">
    <location>
        <begin position="106"/>
        <end position="127"/>
    </location>
</feature>
<dbReference type="GO" id="GO:0015109">
    <property type="term" value="F:chromate transmembrane transporter activity"/>
    <property type="evidence" value="ECO:0007669"/>
    <property type="project" value="InterPro"/>
</dbReference>
<gene>
    <name evidence="8" type="ORF">OSSY52_14800</name>
</gene>
<dbReference type="InterPro" id="IPR003370">
    <property type="entry name" value="Chromate_transpt"/>
</dbReference>
<dbReference type="GO" id="GO:0005886">
    <property type="term" value="C:plasma membrane"/>
    <property type="evidence" value="ECO:0007669"/>
    <property type="project" value="UniProtKB-SubCell"/>
</dbReference>
<feature type="transmembrane region" description="Helical" evidence="7">
    <location>
        <begin position="6"/>
        <end position="27"/>
    </location>
</feature>
<accession>A0A7G1GBT3</accession>
<dbReference type="RefSeq" id="WP_190613813.1">
    <property type="nucleotide sequence ID" value="NZ_AP018712.1"/>
</dbReference>
<name>A0A7G1GBT3_9BACT</name>
<evidence type="ECO:0000313" key="8">
    <source>
        <dbReference type="EMBL" id="BBE31339.1"/>
    </source>
</evidence>
<dbReference type="FunCoup" id="A0A7G1GBT3">
    <property type="interactions" value="2"/>
</dbReference>
<reference evidence="8 9" key="1">
    <citation type="submission" date="2018-06" db="EMBL/GenBank/DDBJ databases">
        <title>Genome sequencing of Oceanotoga sp. sy52.</title>
        <authorList>
            <person name="Mori K."/>
        </authorList>
    </citation>
    <scope>NUCLEOTIDE SEQUENCE [LARGE SCALE GENOMIC DNA]</scope>
    <source>
        <strain evidence="9">sy52</strain>
    </source>
</reference>
<dbReference type="InParanoid" id="A0A7G1GBT3"/>
<comment type="subcellular location">
    <subcellularLocation>
        <location evidence="1">Cell membrane</location>
        <topology evidence="1">Multi-pass membrane protein</topology>
    </subcellularLocation>
</comment>
<keyword evidence="6 7" id="KW-0472">Membrane</keyword>
<dbReference type="PANTHER" id="PTHR43663:SF2">
    <property type="entry name" value="CHROMATE TRANSPORT PROTEIN-RELATED"/>
    <property type="match status" value="1"/>
</dbReference>
<dbReference type="PANTHER" id="PTHR43663">
    <property type="entry name" value="CHROMATE TRANSPORT PROTEIN-RELATED"/>
    <property type="match status" value="1"/>
</dbReference>
<dbReference type="InterPro" id="IPR052518">
    <property type="entry name" value="CHR_Transporter"/>
</dbReference>
<keyword evidence="4 7" id="KW-0812">Transmembrane</keyword>
<dbReference type="Pfam" id="PF02417">
    <property type="entry name" value="Chromate_transp"/>
    <property type="match status" value="1"/>
</dbReference>
<feature type="transmembrane region" description="Helical" evidence="7">
    <location>
        <begin position="72"/>
        <end position="94"/>
    </location>
</feature>
<dbReference type="EMBL" id="AP018712">
    <property type="protein sequence ID" value="BBE31339.1"/>
    <property type="molecule type" value="Genomic_DNA"/>
</dbReference>
<keyword evidence="9" id="KW-1185">Reference proteome</keyword>
<keyword evidence="5 7" id="KW-1133">Transmembrane helix</keyword>
<proteinExistence type="inferred from homology"/>
<evidence type="ECO:0000256" key="2">
    <source>
        <dbReference type="ARBA" id="ARBA00005262"/>
    </source>
</evidence>
<evidence type="ECO:0000256" key="4">
    <source>
        <dbReference type="ARBA" id="ARBA00022692"/>
    </source>
</evidence>
<sequence length="176" mass="19984">MFELFFSFFKISAMTLGGGYAMVPVMIKFLEKKGWMSEKEFMEILTIAQSLPGPIAFNTSRLVGEKLKGTKGAIVCSVAVIIPPFFVIIFASYLFNKFSQNIYVKYYLKGIYAAALGLIFGIVIKIFKNQKWNFLKIILLIIGVLSILFNNNFVLPVFVLMVVLNYIYENGRVKND</sequence>
<evidence type="ECO:0000256" key="3">
    <source>
        <dbReference type="ARBA" id="ARBA00022475"/>
    </source>
</evidence>
<dbReference type="AlphaFoldDB" id="A0A7G1GBT3"/>
<dbReference type="Proteomes" id="UP000516361">
    <property type="component" value="Chromosome"/>
</dbReference>
<protein>
    <submittedName>
        <fullName evidence="8">Chromate transporter</fullName>
    </submittedName>
</protein>
<evidence type="ECO:0000256" key="7">
    <source>
        <dbReference type="SAM" id="Phobius"/>
    </source>
</evidence>